<dbReference type="PANTHER" id="PTHR41248:SF1">
    <property type="entry name" value="NORD PROTEIN"/>
    <property type="match status" value="1"/>
</dbReference>
<feature type="domain" description="VWFA" evidence="2">
    <location>
        <begin position="344"/>
        <end position="525"/>
    </location>
</feature>
<evidence type="ECO:0000256" key="1">
    <source>
        <dbReference type="SAM" id="MobiDB-lite"/>
    </source>
</evidence>
<dbReference type="RefSeq" id="WP_127728339.1">
    <property type="nucleotide sequence ID" value="NZ_SACP01000006.1"/>
</dbReference>
<dbReference type="Gene3D" id="3.40.50.410">
    <property type="entry name" value="von Willebrand factor, type A domain"/>
    <property type="match status" value="1"/>
</dbReference>
<dbReference type="Proteomes" id="UP000286997">
    <property type="component" value="Unassembled WGS sequence"/>
</dbReference>
<feature type="region of interest" description="Disordered" evidence="1">
    <location>
        <begin position="23"/>
        <end position="55"/>
    </location>
</feature>
<dbReference type="EMBL" id="SACP01000006">
    <property type="protein sequence ID" value="RVU19404.1"/>
    <property type="molecule type" value="Genomic_DNA"/>
</dbReference>
<evidence type="ECO:0000259" key="2">
    <source>
        <dbReference type="PROSITE" id="PS50234"/>
    </source>
</evidence>
<protein>
    <recommendedName>
        <fullName evidence="2">VWFA domain-containing protein</fullName>
    </recommendedName>
</protein>
<evidence type="ECO:0000313" key="4">
    <source>
        <dbReference type="Proteomes" id="UP000286997"/>
    </source>
</evidence>
<keyword evidence="4" id="KW-1185">Reference proteome</keyword>
<organism evidence="3 4">
    <name type="scientific">Methylobacterium oryzihabitans</name>
    <dbReference type="NCBI Taxonomy" id="2499852"/>
    <lineage>
        <taxon>Bacteria</taxon>
        <taxon>Pseudomonadati</taxon>
        <taxon>Pseudomonadota</taxon>
        <taxon>Alphaproteobacteria</taxon>
        <taxon>Hyphomicrobiales</taxon>
        <taxon>Methylobacteriaceae</taxon>
        <taxon>Methylobacterium</taxon>
    </lineage>
</organism>
<dbReference type="PANTHER" id="PTHR41248">
    <property type="entry name" value="NORD PROTEIN"/>
    <property type="match status" value="1"/>
</dbReference>
<dbReference type="PROSITE" id="PS50234">
    <property type="entry name" value="VWFA"/>
    <property type="match status" value="1"/>
</dbReference>
<accession>A0A437PAV0</accession>
<comment type="caution">
    <text evidence="3">The sequence shown here is derived from an EMBL/GenBank/DDBJ whole genome shotgun (WGS) entry which is preliminary data.</text>
</comment>
<reference evidence="3 4" key="1">
    <citation type="submission" date="2019-01" db="EMBL/GenBank/DDBJ databases">
        <authorList>
            <person name="Chen W.-M."/>
        </authorList>
    </citation>
    <scope>NUCLEOTIDE SEQUENCE [LARGE SCALE GENOMIC DNA]</scope>
    <source>
        <strain evidence="3 4">TER-1</strain>
    </source>
</reference>
<name>A0A437PAV0_9HYPH</name>
<gene>
    <name evidence="3" type="ORF">EOE48_08370</name>
</gene>
<sequence>MTAGERRRTATLRALWGLALPIATRPSPAPGDPPQRPAFAETGVTLPHGDAPARRGDDRLAEASLAHLGAHLVHGGERFAPGSLKPAQVALVSLIEDARVEALALRERPGLLHLWRPFHKAGPDDARTATGLMARLARALLDGDHDDPDPFVRKGVALFRADRAAWTDPALSRRIGDRLGNDLGQMRLPFSSRSYTVEPAYRDDHSGLWQADEAGVAPRAEPAPGDAPAQGVAAGPAVEAAPEPGRVWLYPEWDHRIGCARPDFVTLREEAVAAGRGAQAPGDPALAAALRAVQPRRLVRLRRRIDGDDLDLAAALDAAIHLRARLAPDPRVYVGARRRADAAPVLLLVDASQSTADPVPGEGIRVLDAERIAAANLARALDAAGIPFAVRSFRSAGRRDARIGRIKDWHEPPALAVARLAGLRPGLSTRLGVALRHAGRAFPAGEPGTLLVLTDGEPADIDVYDPAYLVEDARAARRALAARGLAVYGIGLTHGAGASLARIFGRGRFVTLRDPGRLSRHLARLAGAA</sequence>
<proteinExistence type="predicted"/>
<dbReference type="SMART" id="SM00327">
    <property type="entry name" value="VWA"/>
    <property type="match status" value="1"/>
</dbReference>
<dbReference type="InterPro" id="IPR002035">
    <property type="entry name" value="VWF_A"/>
</dbReference>
<dbReference type="InterPro" id="IPR036465">
    <property type="entry name" value="vWFA_dom_sf"/>
</dbReference>
<evidence type="ECO:0000313" key="3">
    <source>
        <dbReference type="EMBL" id="RVU19404.1"/>
    </source>
</evidence>
<dbReference type="AlphaFoldDB" id="A0A437PAV0"/>
<feature type="compositionally biased region" description="Pro residues" evidence="1">
    <location>
        <begin position="27"/>
        <end position="36"/>
    </location>
</feature>
<dbReference type="InterPro" id="IPR051928">
    <property type="entry name" value="NorD/CobT"/>
</dbReference>
<dbReference type="OrthoDB" id="9758211at2"/>
<dbReference type="SUPFAM" id="SSF53300">
    <property type="entry name" value="vWA-like"/>
    <property type="match status" value="1"/>
</dbReference>